<dbReference type="RefSeq" id="WP_107990900.1">
    <property type="nucleotide sequence ID" value="NZ_QAYG01000007.1"/>
</dbReference>
<organism evidence="11 12">
    <name type="scientific">Breoghania corrubedonensis</name>
    <dbReference type="NCBI Taxonomy" id="665038"/>
    <lineage>
        <taxon>Bacteria</taxon>
        <taxon>Pseudomonadati</taxon>
        <taxon>Pseudomonadota</taxon>
        <taxon>Alphaproteobacteria</taxon>
        <taxon>Hyphomicrobiales</taxon>
        <taxon>Stappiaceae</taxon>
        <taxon>Breoghania</taxon>
    </lineage>
</organism>
<dbReference type="SUPFAM" id="SSF90123">
    <property type="entry name" value="ABC transporter transmembrane region"/>
    <property type="match status" value="1"/>
</dbReference>
<accession>A0A2T5V6I5</accession>
<evidence type="ECO:0000256" key="3">
    <source>
        <dbReference type="ARBA" id="ARBA00022692"/>
    </source>
</evidence>
<name>A0A2T5V6I5_9HYPH</name>
<evidence type="ECO:0000259" key="10">
    <source>
        <dbReference type="PROSITE" id="PS50929"/>
    </source>
</evidence>
<dbReference type="SUPFAM" id="SSF52540">
    <property type="entry name" value="P-loop containing nucleoside triphosphate hydrolases"/>
    <property type="match status" value="1"/>
</dbReference>
<dbReference type="InterPro" id="IPR003593">
    <property type="entry name" value="AAA+_ATPase"/>
</dbReference>
<keyword evidence="4" id="KW-0547">Nucleotide-binding</keyword>
<dbReference type="PROSITE" id="PS00211">
    <property type="entry name" value="ABC_TRANSPORTER_1"/>
    <property type="match status" value="1"/>
</dbReference>
<dbReference type="NCBIfam" id="TIGR01842">
    <property type="entry name" value="type_I_sec_PrtD"/>
    <property type="match status" value="1"/>
</dbReference>
<keyword evidence="5 11" id="KW-0067">ATP-binding</keyword>
<evidence type="ECO:0000313" key="12">
    <source>
        <dbReference type="Proteomes" id="UP000244081"/>
    </source>
</evidence>
<dbReference type="PROSITE" id="PS50893">
    <property type="entry name" value="ABC_TRANSPORTER_2"/>
    <property type="match status" value="1"/>
</dbReference>
<dbReference type="InterPro" id="IPR039421">
    <property type="entry name" value="Type_1_exporter"/>
</dbReference>
<evidence type="ECO:0000256" key="7">
    <source>
        <dbReference type="ARBA" id="ARBA00023136"/>
    </source>
</evidence>
<dbReference type="GO" id="GO:0140359">
    <property type="term" value="F:ABC-type transporter activity"/>
    <property type="evidence" value="ECO:0007669"/>
    <property type="project" value="InterPro"/>
</dbReference>
<comment type="subcellular location">
    <subcellularLocation>
        <location evidence="1">Cell membrane</location>
        <topology evidence="1">Multi-pass membrane protein</topology>
    </subcellularLocation>
</comment>
<protein>
    <submittedName>
        <fullName evidence="11">ATP-binding cassette subfamily C protein/ATP-binding cassette subfamily C protein EexD</fullName>
    </submittedName>
</protein>
<dbReference type="EMBL" id="QAYG01000007">
    <property type="protein sequence ID" value="PTW59363.1"/>
    <property type="molecule type" value="Genomic_DNA"/>
</dbReference>
<dbReference type="PROSITE" id="PS50929">
    <property type="entry name" value="ABC_TM1F"/>
    <property type="match status" value="1"/>
</dbReference>
<dbReference type="Proteomes" id="UP000244081">
    <property type="component" value="Unassembled WGS sequence"/>
</dbReference>
<dbReference type="PANTHER" id="PTHR24221:SF654">
    <property type="entry name" value="ATP-BINDING CASSETTE SUB-FAMILY B MEMBER 6"/>
    <property type="match status" value="1"/>
</dbReference>
<evidence type="ECO:0000256" key="8">
    <source>
        <dbReference type="SAM" id="Phobius"/>
    </source>
</evidence>
<dbReference type="InterPro" id="IPR003439">
    <property type="entry name" value="ABC_transporter-like_ATP-bd"/>
</dbReference>
<evidence type="ECO:0000256" key="6">
    <source>
        <dbReference type="ARBA" id="ARBA00022989"/>
    </source>
</evidence>
<evidence type="ECO:0000256" key="5">
    <source>
        <dbReference type="ARBA" id="ARBA00022840"/>
    </source>
</evidence>
<dbReference type="SMART" id="SM00382">
    <property type="entry name" value="AAA"/>
    <property type="match status" value="1"/>
</dbReference>
<evidence type="ECO:0000256" key="1">
    <source>
        <dbReference type="ARBA" id="ARBA00004651"/>
    </source>
</evidence>
<feature type="transmembrane region" description="Helical" evidence="8">
    <location>
        <begin position="53"/>
        <end position="73"/>
    </location>
</feature>
<feature type="transmembrane region" description="Helical" evidence="8">
    <location>
        <begin position="20"/>
        <end position="41"/>
    </location>
</feature>
<dbReference type="GO" id="GO:0034040">
    <property type="term" value="F:ATPase-coupled lipid transmembrane transporter activity"/>
    <property type="evidence" value="ECO:0007669"/>
    <property type="project" value="TreeGrafter"/>
</dbReference>
<dbReference type="AlphaFoldDB" id="A0A2T5V6I5"/>
<dbReference type="GO" id="GO:0030253">
    <property type="term" value="P:protein secretion by the type I secretion system"/>
    <property type="evidence" value="ECO:0007669"/>
    <property type="project" value="InterPro"/>
</dbReference>
<feature type="domain" description="ABC transmembrane type-1" evidence="10">
    <location>
        <begin position="22"/>
        <end position="301"/>
    </location>
</feature>
<gene>
    <name evidence="11" type="ORF">C8N35_10776</name>
</gene>
<dbReference type="Gene3D" id="1.20.1560.10">
    <property type="entry name" value="ABC transporter type 1, transmembrane domain"/>
    <property type="match status" value="1"/>
</dbReference>
<feature type="transmembrane region" description="Helical" evidence="8">
    <location>
        <begin position="146"/>
        <end position="174"/>
    </location>
</feature>
<reference evidence="11 12" key="1">
    <citation type="submission" date="2018-04" db="EMBL/GenBank/DDBJ databases">
        <title>Genomic Encyclopedia of Archaeal and Bacterial Type Strains, Phase II (KMG-II): from individual species to whole genera.</title>
        <authorList>
            <person name="Goeker M."/>
        </authorList>
    </citation>
    <scope>NUCLEOTIDE SEQUENCE [LARGE SCALE GENOMIC DNA]</scope>
    <source>
        <strain evidence="11 12">DSM 23382</strain>
    </source>
</reference>
<evidence type="ECO:0000259" key="9">
    <source>
        <dbReference type="PROSITE" id="PS50893"/>
    </source>
</evidence>
<dbReference type="OrthoDB" id="9808328at2"/>
<keyword evidence="7 8" id="KW-0472">Membrane</keyword>
<keyword evidence="3 8" id="KW-0812">Transmembrane</keyword>
<dbReference type="GO" id="GO:0005886">
    <property type="term" value="C:plasma membrane"/>
    <property type="evidence" value="ECO:0007669"/>
    <property type="project" value="UniProtKB-SubCell"/>
</dbReference>
<dbReference type="InterPro" id="IPR036640">
    <property type="entry name" value="ABC1_TM_sf"/>
</dbReference>
<dbReference type="GO" id="GO:0005524">
    <property type="term" value="F:ATP binding"/>
    <property type="evidence" value="ECO:0007669"/>
    <property type="project" value="UniProtKB-KW"/>
</dbReference>
<comment type="similarity">
    <text evidence="2">Belongs to the ABC transporter superfamily.</text>
</comment>
<dbReference type="InterPro" id="IPR010128">
    <property type="entry name" value="ATPase_T1SS_PrtD-like"/>
</dbReference>
<dbReference type="Gene3D" id="3.40.50.300">
    <property type="entry name" value="P-loop containing nucleotide triphosphate hydrolases"/>
    <property type="match status" value="1"/>
</dbReference>
<evidence type="ECO:0000256" key="2">
    <source>
        <dbReference type="ARBA" id="ARBA00005417"/>
    </source>
</evidence>
<feature type="domain" description="ABC transporter" evidence="9">
    <location>
        <begin position="345"/>
        <end position="573"/>
    </location>
</feature>
<dbReference type="Pfam" id="PF00005">
    <property type="entry name" value="ABC_tran"/>
    <property type="match status" value="1"/>
</dbReference>
<evidence type="ECO:0000256" key="4">
    <source>
        <dbReference type="ARBA" id="ARBA00022741"/>
    </source>
</evidence>
<comment type="caution">
    <text evidence="11">The sequence shown here is derived from an EMBL/GenBank/DDBJ whole genome shotgun (WGS) entry which is preliminary data.</text>
</comment>
<sequence>MNEHNNPLREAISALRGAFVSVGVFSLAINLLMLTGPLFMLQVYDRVLTSRSVPTLVALAGLVGGLFLFLGLFEAIRTRVLSRAGYWLDDRLGPLNFRTYVARGISGSGQGNTGPVGRPVQDMAVLRSFLGSPGLTGLFDLPWMPLYLAIVFLIHTYLGLLALAGALFVAALALATEFLTRKPLGQAMASELAEGRFADQSHRNAETIVPMGMLGHIAGQWQAIHAEGAQRAQTGGERAEVLSALSKSARLLLQSAILGLGAWLAIHQEITPGMIVATSIISGRALAPVDQVIGQWRSIVRARQSYRRLKGHLAGTGAGEAPLQLPQPEGHLQVRIATQFVPQTASASSVDEGGRRRAILSHVNFDLEPGDGLGVIGPSACGKSSLARLLVGAWKPDVGSVRLDGASLEHWEREALGRHIGYLPQTVELLPGSIRQNIARFDPQAEDGEIVRAAKIAGVHDMILRLPEGYATLVGERVGPLSGGQIQRIGLARALYGGPRLVVLDEPNSNLDADGDAALTAAIEAMRGAGSVVIVMAHRPSAIAAVNKVAMLAGGTMKEFGDKADVLRKVTRMAAG</sequence>
<dbReference type="InterPro" id="IPR017871">
    <property type="entry name" value="ABC_transporter-like_CS"/>
</dbReference>
<proteinExistence type="inferred from homology"/>
<keyword evidence="6 8" id="KW-1133">Transmembrane helix</keyword>
<dbReference type="GO" id="GO:0016887">
    <property type="term" value="F:ATP hydrolysis activity"/>
    <property type="evidence" value="ECO:0007669"/>
    <property type="project" value="InterPro"/>
</dbReference>
<dbReference type="InterPro" id="IPR027417">
    <property type="entry name" value="P-loop_NTPase"/>
</dbReference>
<dbReference type="PANTHER" id="PTHR24221">
    <property type="entry name" value="ATP-BINDING CASSETTE SUB-FAMILY B"/>
    <property type="match status" value="1"/>
</dbReference>
<dbReference type="InterPro" id="IPR011527">
    <property type="entry name" value="ABC1_TM_dom"/>
</dbReference>
<keyword evidence="12" id="KW-1185">Reference proteome</keyword>
<evidence type="ECO:0000313" key="11">
    <source>
        <dbReference type="EMBL" id="PTW59363.1"/>
    </source>
</evidence>
<dbReference type="GO" id="GO:0030256">
    <property type="term" value="C:type I protein secretion system complex"/>
    <property type="evidence" value="ECO:0007669"/>
    <property type="project" value="InterPro"/>
</dbReference>